<evidence type="ECO:0000313" key="4">
    <source>
        <dbReference type="Proteomes" id="UP000791440"/>
    </source>
</evidence>
<evidence type="ECO:0008006" key="5">
    <source>
        <dbReference type="Google" id="ProtNLM"/>
    </source>
</evidence>
<sequence>MAPVCSKCKQKLPVKEHLECSICKNSYDLECANISKYYFNRTMSTKNKNTWRCPACQCKVPKKGNIDTPIRPCDHELNTQQTVSSSPTNMNNIIYRQKSQKPNSLSDTTCSEDLSILGDTIYNNNEDNVISSPNTETKITMENLSDLIITRLKENNTSIITELQNTLQIEIKNAIKKLREEFMSDTVILTKENDERKNDIHKLSREIETLKTEKEKLINELIKLKGKFTNDYHKTENNSKKIVLYGLAEYYRDSQNDMNNRIIALFHDILHMDVSLYIEDTYRIGKYNSKNRPIVIEFISKRIAKYILANKQYFYGTKLYISEHLDQNERKERKHLQEVMQSARKKGHHAVIRNNTLYIEGKEANLEDMYTNEENNRNLENICTSPISNNSQRQNQGQKEPTASKSAKIHTFRKDKCAF</sequence>
<evidence type="ECO:0000256" key="1">
    <source>
        <dbReference type="SAM" id="Coils"/>
    </source>
</evidence>
<reference evidence="3" key="2">
    <citation type="submission" date="2020-12" db="EMBL/GenBank/DDBJ databases">
        <authorList>
            <person name="Kanost M."/>
        </authorList>
    </citation>
    <scope>NUCLEOTIDE SEQUENCE</scope>
</reference>
<feature type="coiled-coil region" evidence="1">
    <location>
        <begin position="193"/>
        <end position="227"/>
    </location>
</feature>
<keyword evidence="4" id="KW-1185">Reference proteome</keyword>
<gene>
    <name evidence="3" type="ORF">O3G_MSEX006927</name>
</gene>
<dbReference type="Proteomes" id="UP000791440">
    <property type="component" value="Unassembled WGS sequence"/>
</dbReference>
<dbReference type="EMBL" id="JH668399">
    <property type="protein sequence ID" value="KAG6451051.1"/>
    <property type="molecule type" value="Genomic_DNA"/>
</dbReference>
<proteinExistence type="predicted"/>
<feature type="compositionally biased region" description="Polar residues" evidence="2">
    <location>
        <begin position="382"/>
        <end position="405"/>
    </location>
</feature>
<evidence type="ECO:0000313" key="3">
    <source>
        <dbReference type="EMBL" id="KAG6451051.1"/>
    </source>
</evidence>
<comment type="caution">
    <text evidence="3">The sequence shown here is derived from an EMBL/GenBank/DDBJ whole genome shotgun (WGS) entry which is preliminary data.</text>
</comment>
<evidence type="ECO:0000256" key="2">
    <source>
        <dbReference type="SAM" id="MobiDB-lite"/>
    </source>
</evidence>
<organism evidence="3 4">
    <name type="scientific">Manduca sexta</name>
    <name type="common">Tobacco hawkmoth</name>
    <name type="synonym">Tobacco hornworm</name>
    <dbReference type="NCBI Taxonomy" id="7130"/>
    <lineage>
        <taxon>Eukaryota</taxon>
        <taxon>Metazoa</taxon>
        <taxon>Ecdysozoa</taxon>
        <taxon>Arthropoda</taxon>
        <taxon>Hexapoda</taxon>
        <taxon>Insecta</taxon>
        <taxon>Pterygota</taxon>
        <taxon>Neoptera</taxon>
        <taxon>Endopterygota</taxon>
        <taxon>Lepidoptera</taxon>
        <taxon>Glossata</taxon>
        <taxon>Ditrysia</taxon>
        <taxon>Bombycoidea</taxon>
        <taxon>Sphingidae</taxon>
        <taxon>Sphinginae</taxon>
        <taxon>Sphingini</taxon>
        <taxon>Manduca</taxon>
    </lineage>
</organism>
<protein>
    <recommendedName>
        <fullName evidence="5">Zinc finger DNA binding protein</fullName>
    </recommendedName>
</protein>
<dbReference type="AlphaFoldDB" id="A0A921Z407"/>
<accession>A0A921Z407</accession>
<feature type="region of interest" description="Disordered" evidence="2">
    <location>
        <begin position="382"/>
        <end position="410"/>
    </location>
</feature>
<reference evidence="3" key="1">
    <citation type="journal article" date="2016" name="Insect Biochem. Mol. Biol.">
        <title>Multifaceted biological insights from a draft genome sequence of the tobacco hornworm moth, Manduca sexta.</title>
        <authorList>
            <person name="Kanost M.R."/>
            <person name="Arrese E.L."/>
            <person name="Cao X."/>
            <person name="Chen Y.R."/>
            <person name="Chellapilla S."/>
            <person name="Goldsmith M.R."/>
            <person name="Grosse-Wilde E."/>
            <person name="Heckel D.G."/>
            <person name="Herndon N."/>
            <person name="Jiang H."/>
            <person name="Papanicolaou A."/>
            <person name="Qu J."/>
            <person name="Soulages J.L."/>
            <person name="Vogel H."/>
            <person name="Walters J."/>
            <person name="Waterhouse R.M."/>
            <person name="Ahn S.J."/>
            <person name="Almeida F.C."/>
            <person name="An C."/>
            <person name="Aqrawi P."/>
            <person name="Bretschneider A."/>
            <person name="Bryant W.B."/>
            <person name="Bucks S."/>
            <person name="Chao H."/>
            <person name="Chevignon G."/>
            <person name="Christen J.M."/>
            <person name="Clarke D.F."/>
            <person name="Dittmer N.T."/>
            <person name="Ferguson L.C.F."/>
            <person name="Garavelou S."/>
            <person name="Gordon K.H.J."/>
            <person name="Gunaratna R.T."/>
            <person name="Han Y."/>
            <person name="Hauser F."/>
            <person name="He Y."/>
            <person name="Heidel-Fischer H."/>
            <person name="Hirsh A."/>
            <person name="Hu Y."/>
            <person name="Jiang H."/>
            <person name="Kalra D."/>
            <person name="Klinner C."/>
            <person name="Konig C."/>
            <person name="Kovar C."/>
            <person name="Kroll A.R."/>
            <person name="Kuwar S.S."/>
            <person name="Lee S.L."/>
            <person name="Lehman R."/>
            <person name="Li K."/>
            <person name="Li Z."/>
            <person name="Liang H."/>
            <person name="Lovelace S."/>
            <person name="Lu Z."/>
            <person name="Mansfield J.H."/>
            <person name="McCulloch K.J."/>
            <person name="Mathew T."/>
            <person name="Morton B."/>
            <person name="Muzny D.M."/>
            <person name="Neunemann D."/>
            <person name="Ongeri F."/>
            <person name="Pauchet Y."/>
            <person name="Pu L.L."/>
            <person name="Pyrousis I."/>
            <person name="Rao X.J."/>
            <person name="Redding A."/>
            <person name="Roesel C."/>
            <person name="Sanchez-Gracia A."/>
            <person name="Schaack S."/>
            <person name="Shukla A."/>
            <person name="Tetreau G."/>
            <person name="Wang Y."/>
            <person name="Xiong G.H."/>
            <person name="Traut W."/>
            <person name="Walsh T.K."/>
            <person name="Worley K.C."/>
            <person name="Wu D."/>
            <person name="Wu W."/>
            <person name="Wu Y.Q."/>
            <person name="Zhang X."/>
            <person name="Zou Z."/>
            <person name="Zucker H."/>
            <person name="Briscoe A.D."/>
            <person name="Burmester T."/>
            <person name="Clem R.J."/>
            <person name="Feyereisen R."/>
            <person name="Grimmelikhuijzen C.J.P."/>
            <person name="Hamodrakas S.J."/>
            <person name="Hansson B.S."/>
            <person name="Huguet E."/>
            <person name="Jermiin L.S."/>
            <person name="Lan Q."/>
            <person name="Lehman H.K."/>
            <person name="Lorenzen M."/>
            <person name="Merzendorfer H."/>
            <person name="Michalopoulos I."/>
            <person name="Morton D.B."/>
            <person name="Muthukrishnan S."/>
            <person name="Oakeshott J.G."/>
            <person name="Palmer W."/>
            <person name="Park Y."/>
            <person name="Passarelli A.L."/>
            <person name="Rozas J."/>
            <person name="Schwartz L.M."/>
            <person name="Smith W."/>
            <person name="Southgate A."/>
            <person name="Vilcinskas A."/>
            <person name="Vogt R."/>
            <person name="Wang P."/>
            <person name="Werren J."/>
            <person name="Yu X.Q."/>
            <person name="Zhou J.J."/>
            <person name="Brown S.J."/>
            <person name="Scherer S.E."/>
            <person name="Richards S."/>
            <person name="Blissard G.W."/>
        </authorList>
    </citation>
    <scope>NUCLEOTIDE SEQUENCE</scope>
</reference>
<keyword evidence="1" id="KW-0175">Coiled coil</keyword>
<name>A0A921Z407_MANSE</name>